<dbReference type="Gramene" id="Al_scaffold_0008_1754">
    <property type="protein sequence ID" value="Al_scaffold_0008_1754"/>
    <property type="gene ID" value="Al_scaffold_0008_1754"/>
</dbReference>
<dbReference type="InterPro" id="IPR050232">
    <property type="entry name" value="FBL13/AtMIF1-like"/>
</dbReference>
<dbReference type="EMBL" id="GL348720">
    <property type="protein sequence ID" value="EFH40515.1"/>
    <property type="molecule type" value="Genomic_DNA"/>
</dbReference>
<dbReference type="InterPro" id="IPR006566">
    <property type="entry name" value="FBD"/>
</dbReference>
<feature type="domain" description="FBD" evidence="1">
    <location>
        <begin position="1"/>
        <end position="51"/>
    </location>
</feature>
<dbReference type="PANTHER" id="PTHR31900:SF25">
    <property type="entry name" value="FBD DOMAIN-CONTAINING PROTEIN"/>
    <property type="match status" value="1"/>
</dbReference>
<dbReference type="Proteomes" id="UP000008694">
    <property type="component" value="Unassembled WGS sequence"/>
</dbReference>
<evidence type="ECO:0000313" key="2">
    <source>
        <dbReference type="EMBL" id="EFH40515.1"/>
    </source>
</evidence>
<protein>
    <submittedName>
        <fullName evidence="2">Predicted protein</fullName>
    </submittedName>
</protein>
<name>D7MT05_ARALL</name>
<dbReference type="PANTHER" id="PTHR31900">
    <property type="entry name" value="F-BOX/RNI SUPERFAMILY PROTEIN-RELATED"/>
    <property type="match status" value="1"/>
</dbReference>
<proteinExistence type="predicted"/>
<evidence type="ECO:0000259" key="1">
    <source>
        <dbReference type="SMART" id="SM00579"/>
    </source>
</evidence>
<gene>
    <name evidence="2" type="ORF">ARALYDRAFT_684934</name>
</gene>
<organism evidence="3">
    <name type="scientific">Arabidopsis lyrata subsp. lyrata</name>
    <name type="common">Lyre-leaved rock-cress</name>
    <dbReference type="NCBI Taxonomy" id="81972"/>
    <lineage>
        <taxon>Eukaryota</taxon>
        <taxon>Viridiplantae</taxon>
        <taxon>Streptophyta</taxon>
        <taxon>Embryophyta</taxon>
        <taxon>Tracheophyta</taxon>
        <taxon>Spermatophyta</taxon>
        <taxon>Magnoliopsida</taxon>
        <taxon>eudicotyledons</taxon>
        <taxon>Gunneridae</taxon>
        <taxon>Pentapetalae</taxon>
        <taxon>rosids</taxon>
        <taxon>malvids</taxon>
        <taxon>Brassicales</taxon>
        <taxon>Brassicaceae</taxon>
        <taxon>Camelineae</taxon>
        <taxon>Arabidopsis</taxon>
    </lineage>
</organism>
<dbReference type="HOGENOM" id="CLU_1818453_0_0_1"/>
<accession>D7MT05</accession>
<reference evidence="3" key="1">
    <citation type="journal article" date="2011" name="Nat. Genet.">
        <title>The Arabidopsis lyrata genome sequence and the basis of rapid genome size change.</title>
        <authorList>
            <person name="Hu T.T."/>
            <person name="Pattyn P."/>
            <person name="Bakker E.G."/>
            <person name="Cao J."/>
            <person name="Cheng J.-F."/>
            <person name="Clark R.M."/>
            <person name="Fahlgren N."/>
            <person name="Fawcett J.A."/>
            <person name="Grimwood J."/>
            <person name="Gundlach H."/>
            <person name="Haberer G."/>
            <person name="Hollister J.D."/>
            <person name="Ossowski S."/>
            <person name="Ottilar R.P."/>
            <person name="Salamov A.A."/>
            <person name="Schneeberger K."/>
            <person name="Spannagl M."/>
            <person name="Wang X."/>
            <person name="Yang L."/>
            <person name="Nasrallah M.E."/>
            <person name="Bergelson J."/>
            <person name="Carrington J.C."/>
            <person name="Gaut B.S."/>
            <person name="Schmutz J."/>
            <person name="Mayer K.F.X."/>
            <person name="Van de Peer Y."/>
            <person name="Grigoriev I.V."/>
            <person name="Nordborg M."/>
            <person name="Weigel D."/>
            <person name="Guo Y.-L."/>
        </authorList>
    </citation>
    <scope>NUCLEOTIDE SEQUENCE [LARGE SCALE GENOMIC DNA]</scope>
    <source>
        <strain evidence="3">cv. MN47</strain>
    </source>
</reference>
<evidence type="ECO:0000313" key="3">
    <source>
        <dbReference type="Proteomes" id="UP000008694"/>
    </source>
</evidence>
<dbReference type="SMART" id="SM00579">
    <property type="entry name" value="FBD"/>
    <property type="match status" value="1"/>
</dbReference>
<sequence length="142" mass="16424">MKLVRYFLENSAILKNLTLSLINYSISEKSAFKEELLKMPRGSTECEVVLLDWFFDSNKESWIRKLRIDIPNSSHSKSFPTRWIDAVSTRRIEHLDVHFAFCRPEESPSLNIYVCQTLVQLQLQGVALASAELSLMLLIYVV</sequence>
<keyword evidence="3" id="KW-1185">Reference proteome</keyword>
<dbReference type="AlphaFoldDB" id="D7MT05"/>